<feature type="compositionally biased region" description="Basic and acidic residues" evidence="2">
    <location>
        <begin position="274"/>
        <end position="284"/>
    </location>
</feature>
<gene>
    <name evidence="3" type="primary">Rab28</name>
    <name evidence="3" type="ORF">AK812_SmicGene30041</name>
</gene>
<evidence type="ECO:0000256" key="1">
    <source>
        <dbReference type="ARBA" id="ARBA00022741"/>
    </source>
</evidence>
<comment type="caution">
    <text evidence="3">The sequence shown here is derived from an EMBL/GenBank/DDBJ whole genome shotgun (WGS) entry which is preliminary data.</text>
</comment>
<reference evidence="3 4" key="1">
    <citation type="submission" date="2016-02" db="EMBL/GenBank/DDBJ databases">
        <title>Genome analysis of coral dinoflagellate symbionts highlights evolutionary adaptations to a symbiotic lifestyle.</title>
        <authorList>
            <person name="Aranda M."/>
            <person name="Li Y."/>
            <person name="Liew Y.J."/>
            <person name="Baumgarten S."/>
            <person name="Simakov O."/>
            <person name="Wilson M."/>
            <person name="Piel J."/>
            <person name="Ashoor H."/>
            <person name="Bougouffa S."/>
            <person name="Bajic V.B."/>
            <person name="Ryu T."/>
            <person name="Ravasi T."/>
            <person name="Bayer T."/>
            <person name="Micklem G."/>
            <person name="Kim H."/>
            <person name="Bhak J."/>
            <person name="Lajeunesse T.C."/>
            <person name="Voolstra C.R."/>
        </authorList>
    </citation>
    <scope>NUCLEOTIDE SEQUENCE [LARGE SCALE GENOMIC DNA]</scope>
    <source>
        <strain evidence="3 4">CCMP2467</strain>
    </source>
</reference>
<dbReference type="OMA" id="YKNVNLH"/>
<dbReference type="PANTHER" id="PTHR47978">
    <property type="match status" value="1"/>
</dbReference>
<dbReference type="InterPro" id="IPR005225">
    <property type="entry name" value="Small_GTP-bd"/>
</dbReference>
<keyword evidence="1" id="KW-0547">Nucleotide-binding</keyword>
<dbReference type="InterPro" id="IPR001806">
    <property type="entry name" value="Small_GTPase"/>
</dbReference>
<name>A0A1Q9D075_SYMMI</name>
<dbReference type="SUPFAM" id="SSF52540">
    <property type="entry name" value="P-loop containing nucleoside triphosphate hydrolases"/>
    <property type="match status" value="1"/>
</dbReference>
<dbReference type="EMBL" id="LSRX01000805">
    <property type="protein sequence ID" value="OLP88576.1"/>
    <property type="molecule type" value="Genomic_DNA"/>
</dbReference>
<dbReference type="PRINTS" id="PR00449">
    <property type="entry name" value="RASTRNSFRMNG"/>
</dbReference>
<dbReference type="GO" id="GO:0003924">
    <property type="term" value="F:GTPase activity"/>
    <property type="evidence" value="ECO:0007669"/>
    <property type="project" value="InterPro"/>
</dbReference>
<dbReference type="Gene3D" id="3.40.50.300">
    <property type="entry name" value="P-loop containing nucleotide triphosphate hydrolases"/>
    <property type="match status" value="1"/>
</dbReference>
<sequence length="284" mass="31992">MFGLQRFQSDACVSKCNLTGSMVRSGLGKCTSCAKLPERLGEHSRQFRRCVMAELRTQLGEDDDEDEPEYLQFKVILLGDGAVGKTSMATRFCEDHFAKQYKQTIGLDFFVKRVVLPGDIHVCLQIWDIGGQSIGGKMLSNYIYGSSAVVLCYDITNYQSFQHLEDWLFLVKRTFDKTPLPYIALMANKHDLAHIRAVKVDKHNQFAEENDLYSYFVSARTGDQVHSSFFRIAADLAGVTLTKPELEVAQKPTKAELVNHPRNDPAHPEANADDIAKEKKCSIM</sequence>
<evidence type="ECO:0000313" key="3">
    <source>
        <dbReference type="EMBL" id="OLP88576.1"/>
    </source>
</evidence>
<dbReference type="SMART" id="SM00173">
    <property type="entry name" value="RAS"/>
    <property type="match status" value="1"/>
</dbReference>
<evidence type="ECO:0000256" key="2">
    <source>
        <dbReference type="SAM" id="MobiDB-lite"/>
    </source>
</evidence>
<proteinExistence type="predicted"/>
<dbReference type="InterPro" id="IPR027417">
    <property type="entry name" value="P-loop_NTPase"/>
</dbReference>
<dbReference type="NCBIfam" id="TIGR00231">
    <property type="entry name" value="small_GTP"/>
    <property type="match status" value="1"/>
</dbReference>
<dbReference type="FunFam" id="3.40.50.300:FF:001508">
    <property type="entry name" value="Small GTP-binding protein Rab28, putative"/>
    <property type="match status" value="1"/>
</dbReference>
<dbReference type="SMART" id="SM00174">
    <property type="entry name" value="RHO"/>
    <property type="match status" value="1"/>
</dbReference>
<dbReference type="PROSITE" id="PS51419">
    <property type="entry name" value="RAB"/>
    <property type="match status" value="1"/>
</dbReference>
<feature type="compositionally biased region" description="Basic and acidic residues" evidence="2">
    <location>
        <begin position="258"/>
        <end position="267"/>
    </location>
</feature>
<dbReference type="AlphaFoldDB" id="A0A1Q9D075"/>
<dbReference type="GO" id="GO:0005525">
    <property type="term" value="F:GTP binding"/>
    <property type="evidence" value="ECO:0007669"/>
    <property type="project" value="InterPro"/>
</dbReference>
<dbReference type="OrthoDB" id="10254700at2759"/>
<organism evidence="3 4">
    <name type="scientific">Symbiodinium microadriaticum</name>
    <name type="common">Dinoflagellate</name>
    <name type="synonym">Zooxanthella microadriatica</name>
    <dbReference type="NCBI Taxonomy" id="2951"/>
    <lineage>
        <taxon>Eukaryota</taxon>
        <taxon>Sar</taxon>
        <taxon>Alveolata</taxon>
        <taxon>Dinophyceae</taxon>
        <taxon>Suessiales</taxon>
        <taxon>Symbiodiniaceae</taxon>
        <taxon>Symbiodinium</taxon>
    </lineage>
</organism>
<feature type="region of interest" description="Disordered" evidence="2">
    <location>
        <begin position="258"/>
        <end position="284"/>
    </location>
</feature>
<evidence type="ECO:0000313" key="4">
    <source>
        <dbReference type="Proteomes" id="UP000186817"/>
    </source>
</evidence>
<keyword evidence="4" id="KW-1185">Reference proteome</keyword>
<dbReference type="PROSITE" id="PS51421">
    <property type="entry name" value="RAS"/>
    <property type="match status" value="1"/>
</dbReference>
<protein>
    <submittedName>
        <fullName evidence="3">Ras-related protein Rab-28</fullName>
    </submittedName>
</protein>
<dbReference type="Pfam" id="PF00071">
    <property type="entry name" value="Ras"/>
    <property type="match status" value="1"/>
</dbReference>
<accession>A0A1Q9D075</accession>
<dbReference type="SMART" id="SM00176">
    <property type="entry name" value="RAN"/>
    <property type="match status" value="1"/>
</dbReference>
<dbReference type="SMART" id="SM00175">
    <property type="entry name" value="RAB"/>
    <property type="match status" value="1"/>
</dbReference>
<dbReference type="Proteomes" id="UP000186817">
    <property type="component" value="Unassembled WGS sequence"/>
</dbReference>